<dbReference type="PANTHER" id="PTHR30151:SF20">
    <property type="entry name" value="ABC TRANSPORTER PERMEASE PROTEIN HI_0355-RELATED"/>
    <property type="match status" value="1"/>
</dbReference>
<feature type="transmembrane region" description="Helical" evidence="7">
    <location>
        <begin position="98"/>
        <end position="120"/>
    </location>
</feature>
<evidence type="ECO:0000313" key="10">
    <source>
        <dbReference type="Proteomes" id="UP000694001"/>
    </source>
</evidence>
<feature type="transmembrane region" description="Helical" evidence="7">
    <location>
        <begin position="126"/>
        <end position="148"/>
    </location>
</feature>
<feature type="transmembrane region" description="Helical" evidence="7">
    <location>
        <begin position="217"/>
        <end position="240"/>
    </location>
</feature>
<evidence type="ECO:0000259" key="8">
    <source>
        <dbReference type="PROSITE" id="PS50928"/>
    </source>
</evidence>
<keyword evidence="6 7" id="KW-0472">Membrane</keyword>
<protein>
    <submittedName>
        <fullName evidence="9">ABC transporter permease</fullName>
    </submittedName>
</protein>
<sequence>MGRFLATLRARAPSTALILGVFAAWEVACLGFGVSDIVLPRPTQILATLIDRWPALWPHTYQTLYTTLVGFGWGVLVGVVLGVLIGSSRLAFETAYPLLVGISSIPKVAVVPIFVLWFGAGTVPAVLTAMIICIFPIVVNVATGIATVEPELEDVMRTLKASKLDILWNVGLPRAAPYFFASLKVAITLAFVGSVVAETVASNRGIGNMMMIASSSFNVPLVFAGLFILAGLGVSLYLIFSAIERRLTGWAHRKAELTVTT</sequence>
<dbReference type="PANTHER" id="PTHR30151">
    <property type="entry name" value="ALKANE SULFONATE ABC TRANSPORTER-RELATED, MEMBRANE SUBUNIT"/>
    <property type="match status" value="1"/>
</dbReference>
<dbReference type="KEGG" id="elio:KO353_09950"/>
<reference evidence="9" key="1">
    <citation type="submission" date="2021-06" db="EMBL/GenBank/DDBJ databases">
        <title>Elioraea tepida, sp. nov., a moderately thermophilic aerobic anoxygenic phototrophic bacterium isolated from an alkaline siliceous hot spring mat community in Yellowstone National Park, WY, USA.</title>
        <authorList>
            <person name="Saini M.K."/>
            <person name="Yoshida S."/>
            <person name="Sebastian A."/>
            <person name="Hirose S."/>
            <person name="Hara E."/>
            <person name="Tamaki H."/>
            <person name="Soulier N.T."/>
            <person name="Albert I."/>
            <person name="Hanada S."/>
            <person name="Bryant D.A."/>
            <person name="Tank M."/>
        </authorList>
    </citation>
    <scope>NUCLEOTIDE SEQUENCE</scope>
    <source>
        <strain evidence="9">MS-P2</strain>
    </source>
</reference>
<feature type="transmembrane region" description="Helical" evidence="7">
    <location>
        <begin position="64"/>
        <end position="86"/>
    </location>
</feature>
<keyword evidence="3" id="KW-1003">Cell membrane</keyword>
<name>A0A975U0J9_9PROT</name>
<keyword evidence="2 7" id="KW-0813">Transport</keyword>
<dbReference type="Proteomes" id="UP000694001">
    <property type="component" value="Chromosome"/>
</dbReference>
<keyword evidence="10" id="KW-1185">Reference proteome</keyword>
<dbReference type="RefSeq" id="WP_218284515.1">
    <property type="nucleotide sequence ID" value="NZ_CP076448.1"/>
</dbReference>
<dbReference type="EMBL" id="CP076448">
    <property type="protein sequence ID" value="QXM23637.1"/>
    <property type="molecule type" value="Genomic_DNA"/>
</dbReference>
<gene>
    <name evidence="9" type="ORF">KO353_09950</name>
</gene>
<keyword evidence="5 7" id="KW-1133">Transmembrane helix</keyword>
<dbReference type="Pfam" id="PF00528">
    <property type="entry name" value="BPD_transp_1"/>
    <property type="match status" value="1"/>
</dbReference>
<evidence type="ECO:0000256" key="3">
    <source>
        <dbReference type="ARBA" id="ARBA00022475"/>
    </source>
</evidence>
<accession>A0A975U0J9</accession>
<evidence type="ECO:0000256" key="1">
    <source>
        <dbReference type="ARBA" id="ARBA00004651"/>
    </source>
</evidence>
<comment type="similarity">
    <text evidence="7">Belongs to the binding-protein-dependent transport system permease family.</text>
</comment>
<dbReference type="AlphaFoldDB" id="A0A975U0J9"/>
<evidence type="ECO:0000256" key="4">
    <source>
        <dbReference type="ARBA" id="ARBA00022692"/>
    </source>
</evidence>
<feature type="domain" description="ABC transmembrane type-1" evidence="8">
    <location>
        <begin position="60"/>
        <end position="240"/>
    </location>
</feature>
<organism evidence="9 10">
    <name type="scientific">Elioraea tepida</name>
    <dbReference type="NCBI Taxonomy" id="2843330"/>
    <lineage>
        <taxon>Bacteria</taxon>
        <taxon>Pseudomonadati</taxon>
        <taxon>Pseudomonadota</taxon>
        <taxon>Alphaproteobacteria</taxon>
        <taxon>Acetobacterales</taxon>
        <taxon>Elioraeaceae</taxon>
        <taxon>Elioraea</taxon>
    </lineage>
</organism>
<dbReference type="PROSITE" id="PS50928">
    <property type="entry name" value="ABC_TM1"/>
    <property type="match status" value="1"/>
</dbReference>
<evidence type="ECO:0000313" key="9">
    <source>
        <dbReference type="EMBL" id="QXM23637.1"/>
    </source>
</evidence>
<feature type="transmembrane region" description="Helical" evidence="7">
    <location>
        <begin position="178"/>
        <end position="197"/>
    </location>
</feature>
<proteinExistence type="inferred from homology"/>
<evidence type="ECO:0000256" key="2">
    <source>
        <dbReference type="ARBA" id="ARBA00022448"/>
    </source>
</evidence>
<keyword evidence="4 7" id="KW-0812">Transmembrane</keyword>
<evidence type="ECO:0000256" key="6">
    <source>
        <dbReference type="ARBA" id="ARBA00023136"/>
    </source>
</evidence>
<dbReference type="GO" id="GO:0005886">
    <property type="term" value="C:plasma membrane"/>
    <property type="evidence" value="ECO:0007669"/>
    <property type="project" value="UniProtKB-SubCell"/>
</dbReference>
<dbReference type="InterPro" id="IPR000515">
    <property type="entry name" value="MetI-like"/>
</dbReference>
<feature type="transmembrane region" description="Helical" evidence="7">
    <location>
        <begin position="12"/>
        <end position="34"/>
    </location>
</feature>
<evidence type="ECO:0000256" key="7">
    <source>
        <dbReference type="RuleBase" id="RU363032"/>
    </source>
</evidence>
<evidence type="ECO:0000256" key="5">
    <source>
        <dbReference type="ARBA" id="ARBA00022989"/>
    </source>
</evidence>
<comment type="subcellular location">
    <subcellularLocation>
        <location evidence="1 7">Cell membrane</location>
        <topology evidence="1 7">Multi-pass membrane protein</topology>
    </subcellularLocation>
</comment>
<dbReference type="GO" id="GO:0055085">
    <property type="term" value="P:transmembrane transport"/>
    <property type="evidence" value="ECO:0007669"/>
    <property type="project" value="InterPro"/>
</dbReference>